<dbReference type="InterPro" id="IPR014729">
    <property type="entry name" value="Rossmann-like_a/b/a_fold"/>
</dbReference>
<dbReference type="InterPro" id="IPR050385">
    <property type="entry name" value="Archaeal_FAD_synthase"/>
</dbReference>
<feature type="domain" description="Cytidyltransferase-like" evidence="3">
    <location>
        <begin position="5"/>
        <end position="123"/>
    </location>
</feature>
<evidence type="ECO:0000256" key="2">
    <source>
        <dbReference type="ARBA" id="ARBA00022695"/>
    </source>
</evidence>
<dbReference type="KEGG" id="maer:DAI18_03270"/>
<dbReference type="InterPro" id="IPR004821">
    <property type="entry name" value="Cyt_trans-like"/>
</dbReference>
<dbReference type="AlphaFoldDB" id="A0A2S0P738"/>
<keyword evidence="1 4" id="KW-0808">Transferase</keyword>
<dbReference type="EMBL" id="CP028519">
    <property type="protein sequence ID" value="AVY93166.1"/>
    <property type="molecule type" value="Genomic_DNA"/>
</dbReference>
<dbReference type="Gene3D" id="3.40.50.620">
    <property type="entry name" value="HUPs"/>
    <property type="match status" value="1"/>
</dbReference>
<keyword evidence="5" id="KW-1185">Reference proteome</keyword>
<dbReference type="STRING" id="1122240.GCA_000620105_00393"/>
<sequence length="152" mass="17031">MKTVLTYGTFDLFHIGHLRLLERLSSLGDRLVVGVSTDEFNATKGKATFIPYAERAEIVANIRCVHSVIPENDWAQKRHDIVRLKADVLGMGDDWAGKFDELKDACEVIYLPRTAGISSTTIKDTLKAVDRDNLLKIKDALGLLESIVRNFE</sequence>
<gene>
    <name evidence="4" type="ORF">DAI18_03270</name>
</gene>
<accession>A0A2S0P738</accession>
<dbReference type="RefSeq" id="WP_107888729.1">
    <property type="nucleotide sequence ID" value="NZ_CALFSO010000042.1"/>
</dbReference>
<protein>
    <submittedName>
        <fullName evidence="4">Glycerol-3-phosphate cytidylyltransferase</fullName>
    </submittedName>
</protein>
<dbReference type="GO" id="GO:0016779">
    <property type="term" value="F:nucleotidyltransferase activity"/>
    <property type="evidence" value="ECO:0007669"/>
    <property type="project" value="UniProtKB-KW"/>
</dbReference>
<proteinExistence type="predicted"/>
<dbReference type="Pfam" id="PF01467">
    <property type="entry name" value="CTP_transf_like"/>
    <property type="match status" value="1"/>
</dbReference>
<organism evidence="4 5">
    <name type="scientific">Microvirgula aerodenitrificans</name>
    <dbReference type="NCBI Taxonomy" id="57480"/>
    <lineage>
        <taxon>Bacteria</taxon>
        <taxon>Pseudomonadati</taxon>
        <taxon>Pseudomonadota</taxon>
        <taxon>Betaproteobacteria</taxon>
        <taxon>Neisseriales</taxon>
        <taxon>Aquaspirillaceae</taxon>
        <taxon>Microvirgula</taxon>
    </lineage>
</organism>
<dbReference type="Proteomes" id="UP000244173">
    <property type="component" value="Chromosome"/>
</dbReference>
<dbReference type="SUPFAM" id="SSF52374">
    <property type="entry name" value="Nucleotidylyl transferase"/>
    <property type="match status" value="1"/>
</dbReference>
<dbReference type="PANTHER" id="PTHR43793">
    <property type="entry name" value="FAD SYNTHASE"/>
    <property type="match status" value="1"/>
</dbReference>
<dbReference type="NCBIfam" id="TIGR00125">
    <property type="entry name" value="cyt_tran_rel"/>
    <property type="match status" value="1"/>
</dbReference>
<evidence type="ECO:0000259" key="3">
    <source>
        <dbReference type="Pfam" id="PF01467"/>
    </source>
</evidence>
<reference evidence="4 5" key="1">
    <citation type="submission" date="2018-04" db="EMBL/GenBank/DDBJ databases">
        <title>Denitrifier Microvirgula.</title>
        <authorList>
            <person name="Anderson E."/>
            <person name="Jang J."/>
            <person name="Ishii S."/>
        </authorList>
    </citation>
    <scope>NUCLEOTIDE SEQUENCE [LARGE SCALE GENOMIC DNA]</scope>
    <source>
        <strain evidence="4 5">BE2.4</strain>
    </source>
</reference>
<evidence type="ECO:0000256" key="1">
    <source>
        <dbReference type="ARBA" id="ARBA00022679"/>
    </source>
</evidence>
<dbReference type="PANTHER" id="PTHR43793:SF1">
    <property type="entry name" value="FAD SYNTHASE"/>
    <property type="match status" value="1"/>
</dbReference>
<dbReference type="OrthoDB" id="9802794at2"/>
<evidence type="ECO:0000313" key="5">
    <source>
        <dbReference type="Proteomes" id="UP000244173"/>
    </source>
</evidence>
<evidence type="ECO:0000313" key="4">
    <source>
        <dbReference type="EMBL" id="AVY93166.1"/>
    </source>
</evidence>
<name>A0A2S0P738_9NEIS</name>
<keyword evidence="2 4" id="KW-0548">Nucleotidyltransferase</keyword>